<feature type="compositionally biased region" description="Basic and acidic residues" evidence="1">
    <location>
        <begin position="69"/>
        <end position="78"/>
    </location>
</feature>
<feature type="region of interest" description="Disordered" evidence="1">
    <location>
        <begin position="56"/>
        <end position="78"/>
    </location>
</feature>
<name>A0AAV2DPN2_9ROSI</name>
<organism evidence="3 4">
    <name type="scientific">Linum trigynum</name>
    <dbReference type="NCBI Taxonomy" id="586398"/>
    <lineage>
        <taxon>Eukaryota</taxon>
        <taxon>Viridiplantae</taxon>
        <taxon>Streptophyta</taxon>
        <taxon>Embryophyta</taxon>
        <taxon>Tracheophyta</taxon>
        <taxon>Spermatophyta</taxon>
        <taxon>Magnoliopsida</taxon>
        <taxon>eudicotyledons</taxon>
        <taxon>Gunneridae</taxon>
        <taxon>Pentapetalae</taxon>
        <taxon>rosids</taxon>
        <taxon>fabids</taxon>
        <taxon>Malpighiales</taxon>
        <taxon>Linaceae</taxon>
        <taxon>Linum</taxon>
    </lineage>
</organism>
<accession>A0AAV2DPN2</accession>
<proteinExistence type="predicted"/>
<evidence type="ECO:0000256" key="2">
    <source>
        <dbReference type="SAM" id="SignalP"/>
    </source>
</evidence>
<sequence length="78" mass="8168">MGRTAMAALVVMVLLVARGDISSAADCYTDCLNGCSLPGYANCIAKCLKQCFGDGGKASSMVSRTSTPKKSEVQKTRE</sequence>
<dbReference type="EMBL" id="OZ034816">
    <property type="protein sequence ID" value="CAL1375391.1"/>
    <property type="molecule type" value="Genomic_DNA"/>
</dbReference>
<dbReference type="Proteomes" id="UP001497516">
    <property type="component" value="Chromosome 3"/>
</dbReference>
<keyword evidence="4" id="KW-1185">Reference proteome</keyword>
<feature type="chain" id="PRO_5043438551" evidence="2">
    <location>
        <begin position="25"/>
        <end position="78"/>
    </location>
</feature>
<feature type="signal peptide" evidence="2">
    <location>
        <begin position="1"/>
        <end position="24"/>
    </location>
</feature>
<evidence type="ECO:0000313" key="3">
    <source>
        <dbReference type="EMBL" id="CAL1375391.1"/>
    </source>
</evidence>
<keyword evidence="2" id="KW-0732">Signal</keyword>
<evidence type="ECO:0000256" key="1">
    <source>
        <dbReference type="SAM" id="MobiDB-lite"/>
    </source>
</evidence>
<reference evidence="3 4" key="1">
    <citation type="submission" date="2024-04" db="EMBL/GenBank/DDBJ databases">
        <authorList>
            <person name="Fracassetti M."/>
        </authorList>
    </citation>
    <scope>NUCLEOTIDE SEQUENCE [LARGE SCALE GENOMIC DNA]</scope>
</reference>
<evidence type="ECO:0000313" key="4">
    <source>
        <dbReference type="Proteomes" id="UP001497516"/>
    </source>
</evidence>
<dbReference type="AlphaFoldDB" id="A0AAV2DPN2"/>
<protein>
    <submittedName>
        <fullName evidence="3">Uncharacterized protein</fullName>
    </submittedName>
</protein>
<gene>
    <name evidence="3" type="ORF">LTRI10_LOCUS17190</name>
</gene>